<evidence type="ECO:0000256" key="1">
    <source>
        <dbReference type="ARBA" id="ARBA00007033"/>
    </source>
</evidence>
<keyword evidence="2" id="KW-0812">Transmembrane</keyword>
<dbReference type="SUPFAM" id="SSF53448">
    <property type="entry name" value="Nucleotide-diphospho-sugar transferases"/>
    <property type="match status" value="1"/>
</dbReference>
<dbReference type="GO" id="GO:0016757">
    <property type="term" value="F:glycosyltransferase activity"/>
    <property type="evidence" value="ECO:0007669"/>
    <property type="project" value="TreeGrafter"/>
</dbReference>
<comment type="similarity">
    <text evidence="1">Belongs to the glycosyltransferase 77 family.</text>
</comment>
<keyword evidence="2" id="KW-0472">Membrane</keyword>
<sequence>MVEKMDWRELYSSPVLLKTFYRGFRARYLPYGCTPWLNCRWTKLRWRLRFLVLVVSLLFLISIMLVCFRSTLQEIRFAPRQVLGYSYCTSYLNKEKLVDFDKHYPCNFATPIPIKDGVSVVTFVNAGWINLTKNWICSARKVGLGEHILLITVEPNVCSNFPDTPCHYEKGAAISSTKFGQPGYQKFMIERTKIILRLLSCGIKKLLLADADIVFLQNPLKRLDTELEYRDIVLQRDSTGLQVIDSLAYNVFPYICGGFMYLNVNNKTKLLYQSVLQFQRNQSWNDQAGLNICIRHHSLHINWTLLPLSLFPNGKEYFDFWANREQPLIVHANFKSGSMEKITSMIIRDIWCYEKIAPLLCKDYILAGCMIENPLPWCEEFKDVCLKRYFNTF</sequence>
<dbReference type="PANTHER" id="PTHR47032">
    <property type="entry name" value="UDP-D-XYLOSE:L-FUCOSE ALPHA-1,3-D-XYLOSYLTRANSFERASE-RELATED"/>
    <property type="match status" value="1"/>
</dbReference>
<proteinExistence type="inferred from homology"/>
<name>A0A1X7VTM4_AMPQE</name>
<accession>A0A1X7VTM4</accession>
<evidence type="ECO:0000313" key="4">
    <source>
        <dbReference type="EnsemblMetazoa" id="Aqu2.1.42773_001"/>
    </source>
</evidence>
<dbReference type="STRING" id="400682.A0A1X7VTM4"/>
<dbReference type="InterPro" id="IPR029044">
    <property type="entry name" value="Nucleotide-diphossugar_trans"/>
</dbReference>
<evidence type="ECO:0000259" key="3">
    <source>
        <dbReference type="Pfam" id="PF03407"/>
    </source>
</evidence>
<dbReference type="InterPro" id="IPR005069">
    <property type="entry name" value="Nucl-diP-sugar_transferase"/>
</dbReference>
<evidence type="ECO:0000256" key="2">
    <source>
        <dbReference type="SAM" id="Phobius"/>
    </source>
</evidence>
<reference evidence="4" key="1">
    <citation type="submission" date="2017-05" db="UniProtKB">
        <authorList>
            <consortium name="EnsemblMetazoa"/>
        </authorList>
    </citation>
    <scope>IDENTIFICATION</scope>
</reference>
<dbReference type="GO" id="GO:0005794">
    <property type="term" value="C:Golgi apparatus"/>
    <property type="evidence" value="ECO:0007669"/>
    <property type="project" value="TreeGrafter"/>
</dbReference>
<keyword evidence="2" id="KW-1133">Transmembrane helix</keyword>
<dbReference type="EnsemblMetazoa" id="Aqu2.1.42773_001">
    <property type="protein sequence ID" value="Aqu2.1.42773_001"/>
    <property type="gene ID" value="Aqu2.1.42773"/>
</dbReference>
<dbReference type="Pfam" id="PF03407">
    <property type="entry name" value="Nucleotid_trans"/>
    <property type="match status" value="1"/>
</dbReference>
<feature type="domain" description="Nucleotide-diphospho-sugar transferase" evidence="3">
    <location>
        <begin position="169"/>
        <end position="345"/>
    </location>
</feature>
<organism evidence="4">
    <name type="scientific">Amphimedon queenslandica</name>
    <name type="common">Sponge</name>
    <dbReference type="NCBI Taxonomy" id="400682"/>
    <lineage>
        <taxon>Eukaryota</taxon>
        <taxon>Metazoa</taxon>
        <taxon>Porifera</taxon>
        <taxon>Demospongiae</taxon>
        <taxon>Heteroscleromorpha</taxon>
        <taxon>Haplosclerida</taxon>
        <taxon>Niphatidae</taxon>
        <taxon>Amphimedon</taxon>
    </lineage>
</organism>
<dbReference type="PANTHER" id="PTHR47032:SF1">
    <property type="entry name" value="UDP-D-XYLOSE:L-FUCOSE ALPHA-1,3-D-XYLOSYLTRANSFERASE-RELATED"/>
    <property type="match status" value="1"/>
</dbReference>
<dbReference type="Gene3D" id="3.90.550.10">
    <property type="entry name" value="Spore Coat Polysaccharide Biosynthesis Protein SpsA, Chain A"/>
    <property type="match status" value="1"/>
</dbReference>
<protein>
    <recommendedName>
        <fullName evidence="3">Nucleotide-diphospho-sugar transferase domain-containing protein</fullName>
    </recommendedName>
</protein>
<dbReference type="InParanoid" id="A0A1X7VTM4"/>
<dbReference type="AlphaFoldDB" id="A0A1X7VTM4"/>
<dbReference type="InterPro" id="IPR052636">
    <property type="entry name" value="UDP-D-xylose:L-fucose_XylT"/>
</dbReference>
<dbReference type="OMA" id="PSKWVDY"/>
<feature type="transmembrane region" description="Helical" evidence="2">
    <location>
        <begin position="50"/>
        <end position="72"/>
    </location>
</feature>